<reference evidence="1 2" key="1">
    <citation type="journal article" date="2008" name="BMC Genomics">
        <title>Complete genome of Phenylobacterium zucineum - a novel facultative intracellular bacterium isolated from human erythroleukemia cell line K562.</title>
        <authorList>
            <person name="Luo Y."/>
            <person name="Xu X."/>
            <person name="Ding Z."/>
            <person name="Liu Z."/>
            <person name="Zhang B."/>
            <person name="Yan Z."/>
            <person name="Sun J."/>
            <person name="Hu S."/>
            <person name="Hu X."/>
        </authorList>
    </citation>
    <scope>NUCLEOTIDE SEQUENCE [LARGE SCALE GENOMIC DNA]</scope>
    <source>
        <strain evidence="1 2">HLK1</strain>
    </source>
</reference>
<accession>B4RGJ2</accession>
<dbReference type="EMBL" id="CP000747">
    <property type="protein sequence ID" value="ACG78898.1"/>
    <property type="molecule type" value="Genomic_DNA"/>
</dbReference>
<evidence type="ECO:0000313" key="1">
    <source>
        <dbReference type="EMBL" id="ACG78898.1"/>
    </source>
</evidence>
<dbReference type="KEGG" id="pzu:PHZ_c2489"/>
<dbReference type="RefSeq" id="WP_012523036.1">
    <property type="nucleotide sequence ID" value="NC_011144.1"/>
</dbReference>
<dbReference type="AlphaFoldDB" id="B4RGJ2"/>
<protein>
    <submittedName>
        <fullName evidence="1">Uncharacterized protein</fullName>
    </submittedName>
</protein>
<name>B4RGJ2_PHEZH</name>
<keyword evidence="2" id="KW-1185">Reference proteome</keyword>
<sequence length="145" mass="14575">MSRIDVVRASALAGLFALVGAGGAWASEPLQEALVAPAAAPAAEPDLFGLRPNLGETLTPEDGTESDEALGAISGRGDVIVALTDQDLTAVSTGNTITADLVNSGNISLQDNALSGFGGVGNFLMNTGHNNSLQSNVSVTIIVTQ</sequence>
<evidence type="ECO:0000313" key="2">
    <source>
        <dbReference type="Proteomes" id="UP000001868"/>
    </source>
</evidence>
<proteinExistence type="predicted"/>
<dbReference type="HOGENOM" id="CLU_1785072_0_0_5"/>
<gene>
    <name evidence="1" type="ordered locus">PHZ_c2489</name>
</gene>
<organism evidence="1 2">
    <name type="scientific">Phenylobacterium zucineum (strain HLK1)</name>
    <dbReference type="NCBI Taxonomy" id="450851"/>
    <lineage>
        <taxon>Bacteria</taxon>
        <taxon>Pseudomonadati</taxon>
        <taxon>Pseudomonadota</taxon>
        <taxon>Alphaproteobacteria</taxon>
        <taxon>Caulobacterales</taxon>
        <taxon>Caulobacteraceae</taxon>
        <taxon>Phenylobacterium</taxon>
    </lineage>
</organism>
<dbReference type="OrthoDB" id="7449537at2"/>
<dbReference type="Proteomes" id="UP000001868">
    <property type="component" value="Chromosome"/>
</dbReference>
<dbReference type="STRING" id="450851.PHZ_c2489"/>